<evidence type="ECO:0000313" key="2">
    <source>
        <dbReference type="EMBL" id="MDS0297378.1"/>
    </source>
</evidence>
<feature type="transmembrane region" description="Helical" evidence="1">
    <location>
        <begin position="71"/>
        <end position="93"/>
    </location>
</feature>
<keyword evidence="3" id="KW-1185">Reference proteome</keyword>
<accession>A0ABU2G998</accession>
<keyword evidence="1" id="KW-0472">Membrane</keyword>
<keyword evidence="1" id="KW-1133">Transmembrane helix</keyword>
<keyword evidence="1" id="KW-0812">Transmembrane</keyword>
<proteinExistence type="predicted"/>
<dbReference type="EMBL" id="JAMQOP010000001">
    <property type="protein sequence ID" value="MDS0297378.1"/>
    <property type="molecule type" value="Genomic_DNA"/>
</dbReference>
<sequence length="161" mass="16638">MSRTLGRHAHPRTSLLPAAAALLVGLLLHAIDQSIAFRAGPGPILVTAPVVATLCYLRVREASSKRILGLLGWGVAGSGLGVLGVYVVAVSYLLPRELTGQEMVLYDLGMFLWFVVALAAAYVVAGSVSRPLAAAALLGAPVAQASVTLVLVLLVELGLFA</sequence>
<organism evidence="2 3">
    <name type="scientific">Halogeometricum salsisoli</name>
    <dbReference type="NCBI Taxonomy" id="2950536"/>
    <lineage>
        <taxon>Archaea</taxon>
        <taxon>Methanobacteriati</taxon>
        <taxon>Methanobacteriota</taxon>
        <taxon>Stenosarchaea group</taxon>
        <taxon>Halobacteria</taxon>
        <taxon>Halobacteriales</taxon>
        <taxon>Haloferacaceae</taxon>
        <taxon>Halogeometricum</taxon>
    </lineage>
</organism>
<protein>
    <submittedName>
        <fullName evidence="2">Uncharacterized protein</fullName>
    </submittedName>
</protein>
<feature type="transmembrane region" description="Helical" evidence="1">
    <location>
        <begin position="40"/>
        <end position="59"/>
    </location>
</feature>
<feature type="transmembrane region" description="Helical" evidence="1">
    <location>
        <begin position="132"/>
        <end position="155"/>
    </location>
</feature>
<evidence type="ECO:0000313" key="3">
    <source>
        <dbReference type="Proteomes" id="UP001257060"/>
    </source>
</evidence>
<feature type="transmembrane region" description="Helical" evidence="1">
    <location>
        <begin position="105"/>
        <end position="125"/>
    </location>
</feature>
<gene>
    <name evidence="2" type="ORF">NDI76_01310</name>
</gene>
<dbReference type="RefSeq" id="WP_310922167.1">
    <property type="nucleotide sequence ID" value="NZ_JAMQOP010000001.1"/>
</dbReference>
<reference evidence="2 3" key="1">
    <citation type="submission" date="2022-06" db="EMBL/GenBank/DDBJ databases">
        <title>Halogeometricum sp. a new haloarchaeum isolate from saline soil.</title>
        <authorList>
            <person name="Strakova D."/>
            <person name="Galisteo C."/>
            <person name="Sanchez-Porro C."/>
            <person name="Ventosa A."/>
        </authorList>
    </citation>
    <scope>NUCLEOTIDE SEQUENCE [LARGE SCALE GENOMIC DNA]</scope>
    <source>
        <strain evidence="2 3">S1BR25-6</strain>
    </source>
</reference>
<dbReference type="Proteomes" id="UP001257060">
    <property type="component" value="Unassembled WGS sequence"/>
</dbReference>
<evidence type="ECO:0000256" key="1">
    <source>
        <dbReference type="SAM" id="Phobius"/>
    </source>
</evidence>
<comment type="caution">
    <text evidence="2">The sequence shown here is derived from an EMBL/GenBank/DDBJ whole genome shotgun (WGS) entry which is preliminary data.</text>
</comment>
<name>A0ABU2G998_9EURY</name>